<dbReference type="EMBL" id="JAAGNC010000128">
    <property type="protein sequence ID" value="NEC58939.1"/>
    <property type="molecule type" value="Genomic_DNA"/>
</dbReference>
<proteinExistence type="predicted"/>
<evidence type="ECO:0000313" key="4">
    <source>
        <dbReference type="Proteomes" id="UP000470404"/>
    </source>
</evidence>
<sequence length="225" mass="24508">MVLRPLGGCGDRYSRRHWTRRTFRSEVVTMSTSDGTPFFPASGPDRDGTLAGEVGEVGGERFSDPLSGFEMASGRAPRPLPTAKPVQHDPEEVKRMVEAALKEEAKKKEVVKTPNPVPPSDRPDLVPLGLLPRQRTWPTKAPQLLKKVPRPRPKRVTEIADDDIEEELAERQSRRGLPSISMPSFGRPSSSTAGVVLAVVLLIVFGIVAIELIASLVSSVKGLFG</sequence>
<accession>A0ABX0BTK2</accession>
<protein>
    <recommendedName>
        <fullName evidence="5">DUF3040 domain-containing protein</fullName>
    </recommendedName>
</protein>
<evidence type="ECO:0000256" key="1">
    <source>
        <dbReference type="SAM" id="MobiDB-lite"/>
    </source>
</evidence>
<organism evidence="3 4">
    <name type="scientific">Amycolatopsis rubida</name>
    <dbReference type="NCBI Taxonomy" id="112413"/>
    <lineage>
        <taxon>Bacteria</taxon>
        <taxon>Bacillati</taxon>
        <taxon>Actinomycetota</taxon>
        <taxon>Actinomycetes</taxon>
        <taxon>Pseudonocardiales</taxon>
        <taxon>Pseudonocardiaceae</taxon>
        <taxon>Amycolatopsis</taxon>
    </lineage>
</organism>
<reference evidence="3 4" key="1">
    <citation type="submission" date="2020-01" db="EMBL/GenBank/DDBJ databases">
        <title>Insect and environment-associated Actinomycetes.</title>
        <authorList>
            <person name="Currrie C."/>
            <person name="Chevrette M."/>
            <person name="Carlson C."/>
            <person name="Stubbendieck R."/>
            <person name="Wendt-Pienkowski E."/>
        </authorList>
    </citation>
    <scope>NUCLEOTIDE SEQUENCE [LARGE SCALE GENOMIC DNA]</scope>
    <source>
        <strain evidence="3 4">SID8386</strain>
    </source>
</reference>
<comment type="caution">
    <text evidence="3">The sequence shown here is derived from an EMBL/GenBank/DDBJ whole genome shotgun (WGS) entry which is preliminary data.</text>
</comment>
<gene>
    <name evidence="3" type="ORF">G3I59_25920</name>
</gene>
<keyword evidence="2" id="KW-1133">Transmembrane helix</keyword>
<feature type="transmembrane region" description="Helical" evidence="2">
    <location>
        <begin position="193"/>
        <end position="217"/>
    </location>
</feature>
<name>A0ABX0BTK2_9PSEU</name>
<keyword evidence="4" id="KW-1185">Reference proteome</keyword>
<keyword evidence="2" id="KW-0812">Transmembrane</keyword>
<feature type="region of interest" description="Disordered" evidence="1">
    <location>
        <begin position="169"/>
        <end position="189"/>
    </location>
</feature>
<evidence type="ECO:0000256" key="2">
    <source>
        <dbReference type="SAM" id="Phobius"/>
    </source>
</evidence>
<feature type="region of interest" description="Disordered" evidence="1">
    <location>
        <begin position="107"/>
        <end position="127"/>
    </location>
</feature>
<keyword evidence="2" id="KW-0472">Membrane</keyword>
<evidence type="ECO:0008006" key="5">
    <source>
        <dbReference type="Google" id="ProtNLM"/>
    </source>
</evidence>
<dbReference type="Proteomes" id="UP000470404">
    <property type="component" value="Unassembled WGS sequence"/>
</dbReference>
<evidence type="ECO:0000313" key="3">
    <source>
        <dbReference type="EMBL" id="NEC58939.1"/>
    </source>
</evidence>